<keyword evidence="11" id="KW-0325">Glycoprotein</keyword>
<evidence type="ECO:0000256" key="4">
    <source>
        <dbReference type="ARBA" id="ARBA00022723"/>
    </source>
</evidence>
<keyword evidence="6" id="KW-0249">Electron transport</keyword>
<dbReference type="InterPro" id="IPR008972">
    <property type="entry name" value="Cupredoxin"/>
</dbReference>
<keyword evidence="4" id="KW-0479">Metal-binding</keyword>
<keyword evidence="9 12" id="KW-0472">Membrane</keyword>
<dbReference type="OrthoDB" id="656050at2759"/>
<keyword evidence="5 13" id="KW-0732">Signal</keyword>
<dbReference type="Pfam" id="PF02298">
    <property type="entry name" value="Cu_bind_like"/>
    <property type="match status" value="1"/>
</dbReference>
<dbReference type="GO" id="GO:0009055">
    <property type="term" value="F:electron transfer activity"/>
    <property type="evidence" value="ECO:0007669"/>
    <property type="project" value="InterPro"/>
</dbReference>
<evidence type="ECO:0000313" key="16">
    <source>
        <dbReference type="Proteomes" id="UP000823388"/>
    </source>
</evidence>
<dbReference type="FunFam" id="2.60.40.420:FF:000067">
    <property type="entry name" value="Cupredoxin superfamily protein"/>
    <property type="match status" value="1"/>
</dbReference>
<dbReference type="Proteomes" id="UP000823388">
    <property type="component" value="Chromosome 2N"/>
</dbReference>
<evidence type="ECO:0000256" key="9">
    <source>
        <dbReference type="ARBA" id="ARBA00023136"/>
    </source>
</evidence>
<dbReference type="PROSITE" id="PS51485">
    <property type="entry name" value="PHYTOCYANIN"/>
    <property type="match status" value="1"/>
</dbReference>
<dbReference type="GO" id="GO:0009610">
    <property type="term" value="P:response to symbiotic fungus"/>
    <property type="evidence" value="ECO:0007669"/>
    <property type="project" value="UniProtKB-ARBA"/>
</dbReference>
<dbReference type="GO" id="GO:0005886">
    <property type="term" value="C:plasma membrane"/>
    <property type="evidence" value="ECO:0007669"/>
    <property type="project" value="TreeGrafter"/>
</dbReference>
<reference evidence="15" key="1">
    <citation type="submission" date="2020-05" db="EMBL/GenBank/DDBJ databases">
        <title>WGS assembly of Panicum virgatum.</title>
        <authorList>
            <person name="Lovell J.T."/>
            <person name="Jenkins J."/>
            <person name="Shu S."/>
            <person name="Juenger T.E."/>
            <person name="Schmutz J."/>
        </authorList>
    </citation>
    <scope>NUCLEOTIDE SEQUENCE</scope>
    <source>
        <strain evidence="15">AP13</strain>
    </source>
</reference>
<evidence type="ECO:0000256" key="7">
    <source>
        <dbReference type="ARBA" id="ARBA00022989"/>
    </source>
</evidence>
<evidence type="ECO:0000259" key="14">
    <source>
        <dbReference type="PROSITE" id="PS51485"/>
    </source>
</evidence>
<keyword evidence="10" id="KW-1015">Disulfide bond</keyword>
<evidence type="ECO:0000256" key="10">
    <source>
        <dbReference type="ARBA" id="ARBA00023157"/>
    </source>
</evidence>
<name>A0A8T0V9E7_PANVG</name>
<feature type="chain" id="PRO_5035730443" description="Phytocyanin domain-containing protein" evidence="13">
    <location>
        <begin position="24"/>
        <end position="172"/>
    </location>
</feature>
<dbReference type="GO" id="GO:0046872">
    <property type="term" value="F:metal ion binding"/>
    <property type="evidence" value="ECO:0007669"/>
    <property type="project" value="UniProtKB-KW"/>
</dbReference>
<organism evidence="15 16">
    <name type="scientific">Panicum virgatum</name>
    <name type="common">Blackwell switchgrass</name>
    <dbReference type="NCBI Taxonomy" id="38727"/>
    <lineage>
        <taxon>Eukaryota</taxon>
        <taxon>Viridiplantae</taxon>
        <taxon>Streptophyta</taxon>
        <taxon>Embryophyta</taxon>
        <taxon>Tracheophyta</taxon>
        <taxon>Spermatophyta</taxon>
        <taxon>Magnoliopsida</taxon>
        <taxon>Liliopsida</taxon>
        <taxon>Poales</taxon>
        <taxon>Poaceae</taxon>
        <taxon>PACMAD clade</taxon>
        <taxon>Panicoideae</taxon>
        <taxon>Panicodae</taxon>
        <taxon>Paniceae</taxon>
        <taxon>Panicinae</taxon>
        <taxon>Panicum</taxon>
        <taxon>Panicum sect. Hiantes</taxon>
    </lineage>
</organism>
<dbReference type="InterPro" id="IPR003245">
    <property type="entry name" value="Phytocyanin_dom"/>
</dbReference>
<dbReference type="SUPFAM" id="SSF49503">
    <property type="entry name" value="Cupredoxins"/>
    <property type="match status" value="1"/>
</dbReference>
<evidence type="ECO:0000256" key="5">
    <source>
        <dbReference type="ARBA" id="ARBA00022729"/>
    </source>
</evidence>
<keyword evidence="16" id="KW-1185">Reference proteome</keyword>
<sequence length="172" mass="17924">MAAHRQALLFVAVVFAVASLASAMEWKVGDAGGWRAQFNKTGWADGKTFRVGDTLRFMYPKDNHTVIQVGREDFAACNVQTNNKLGAWYSGNDVVPLDKPGKMWFFCSVPGHCDNGMKLVIDVVGTGAAPAPAPAPAPVEPASPPSSAPTMGYTVGGAVAVAGAVLASVLAF</sequence>
<feature type="domain" description="Phytocyanin" evidence="14">
    <location>
        <begin position="24"/>
        <end position="125"/>
    </location>
</feature>
<dbReference type="AlphaFoldDB" id="A0A8T0V9E7"/>
<evidence type="ECO:0000256" key="2">
    <source>
        <dbReference type="ARBA" id="ARBA00022448"/>
    </source>
</evidence>
<evidence type="ECO:0000256" key="11">
    <source>
        <dbReference type="ARBA" id="ARBA00023180"/>
    </source>
</evidence>
<evidence type="ECO:0000256" key="3">
    <source>
        <dbReference type="ARBA" id="ARBA00022692"/>
    </source>
</evidence>
<accession>A0A8T0V9E7</accession>
<evidence type="ECO:0000256" key="12">
    <source>
        <dbReference type="SAM" id="Phobius"/>
    </source>
</evidence>
<comment type="subcellular location">
    <subcellularLocation>
        <location evidence="1">Membrane</location>
        <topology evidence="1">Single-pass type I membrane protein</topology>
    </subcellularLocation>
</comment>
<keyword evidence="8" id="KW-0186">Copper</keyword>
<gene>
    <name evidence="15" type="ORF">PVAP13_2NG049600</name>
</gene>
<evidence type="ECO:0000256" key="13">
    <source>
        <dbReference type="SAM" id="SignalP"/>
    </source>
</evidence>
<evidence type="ECO:0000256" key="6">
    <source>
        <dbReference type="ARBA" id="ARBA00022982"/>
    </source>
</evidence>
<dbReference type="Gene3D" id="2.60.40.420">
    <property type="entry name" value="Cupredoxins - blue copper proteins"/>
    <property type="match status" value="1"/>
</dbReference>
<evidence type="ECO:0000256" key="1">
    <source>
        <dbReference type="ARBA" id="ARBA00004479"/>
    </source>
</evidence>
<feature type="signal peptide" evidence="13">
    <location>
        <begin position="1"/>
        <end position="23"/>
    </location>
</feature>
<dbReference type="CDD" id="cd04216">
    <property type="entry name" value="Phytocyanin"/>
    <property type="match status" value="1"/>
</dbReference>
<comment type="caution">
    <text evidence="15">The sequence shown here is derived from an EMBL/GenBank/DDBJ whole genome shotgun (WGS) entry which is preliminary data.</text>
</comment>
<keyword evidence="3 12" id="KW-0812">Transmembrane</keyword>
<dbReference type="EMBL" id="CM029040">
    <property type="protein sequence ID" value="KAG2631850.1"/>
    <property type="molecule type" value="Genomic_DNA"/>
</dbReference>
<keyword evidence="2" id="KW-0813">Transport</keyword>
<proteinExistence type="predicted"/>
<evidence type="ECO:0000313" key="15">
    <source>
        <dbReference type="EMBL" id="KAG2631850.1"/>
    </source>
</evidence>
<keyword evidence="7 12" id="KW-1133">Transmembrane helix</keyword>
<protein>
    <recommendedName>
        <fullName evidence="14">Phytocyanin domain-containing protein</fullName>
    </recommendedName>
</protein>
<dbReference type="InterPro" id="IPR039391">
    <property type="entry name" value="Phytocyanin-like"/>
</dbReference>
<evidence type="ECO:0000256" key="8">
    <source>
        <dbReference type="ARBA" id="ARBA00023008"/>
    </source>
</evidence>
<dbReference type="PANTHER" id="PTHR33021">
    <property type="entry name" value="BLUE COPPER PROTEIN"/>
    <property type="match status" value="1"/>
</dbReference>
<dbReference type="PANTHER" id="PTHR33021:SF557">
    <property type="entry name" value="OS07G0165900 PROTEIN"/>
    <property type="match status" value="1"/>
</dbReference>
<feature type="transmembrane region" description="Helical" evidence="12">
    <location>
        <begin position="151"/>
        <end position="171"/>
    </location>
</feature>